<evidence type="ECO:0000313" key="7">
    <source>
        <dbReference type="EMBL" id="KAK7583913.1"/>
    </source>
</evidence>
<dbReference type="InterPro" id="IPR036339">
    <property type="entry name" value="PUB-like_dom_sf"/>
</dbReference>
<keyword evidence="1" id="KW-0479">Metal-binding</keyword>
<dbReference type="Gene3D" id="2.30.30.380">
    <property type="entry name" value="Zn-finger domain of Sec23/24"/>
    <property type="match status" value="1"/>
</dbReference>
<dbReference type="Pfam" id="PF00641">
    <property type="entry name" value="Zn_ribbon_RanBP"/>
    <property type="match status" value="2"/>
</dbReference>
<dbReference type="GO" id="GO:0008270">
    <property type="term" value="F:zinc ion binding"/>
    <property type="evidence" value="ECO:0007669"/>
    <property type="project" value="UniProtKB-KW"/>
</dbReference>
<feature type="region of interest" description="Disordered" evidence="5">
    <location>
        <begin position="341"/>
        <end position="432"/>
    </location>
</feature>
<evidence type="ECO:0000256" key="5">
    <source>
        <dbReference type="SAM" id="MobiDB-lite"/>
    </source>
</evidence>
<keyword evidence="8" id="KW-1185">Reference proteome</keyword>
<dbReference type="Proteomes" id="UP001367676">
    <property type="component" value="Unassembled WGS sequence"/>
</dbReference>
<dbReference type="InterPro" id="IPR036443">
    <property type="entry name" value="Znf_RanBP2_sf"/>
</dbReference>
<dbReference type="Pfam" id="PF21388">
    <property type="entry name" value="SPATA2_PUB-like"/>
    <property type="match status" value="1"/>
</dbReference>
<evidence type="ECO:0000256" key="4">
    <source>
        <dbReference type="PROSITE-ProRule" id="PRU00322"/>
    </source>
</evidence>
<evidence type="ECO:0000256" key="1">
    <source>
        <dbReference type="ARBA" id="ARBA00022723"/>
    </source>
</evidence>
<dbReference type="Gene3D" id="1.20.58.2190">
    <property type="match status" value="1"/>
</dbReference>
<dbReference type="PANTHER" id="PTHR15326:SF2">
    <property type="entry name" value="PROTEIN TAMOZHENNIC"/>
    <property type="match status" value="1"/>
</dbReference>
<gene>
    <name evidence="7" type="ORF">V9T40_004876</name>
</gene>
<accession>A0AAN9TH40</accession>
<keyword evidence="2 4" id="KW-0863">Zinc-finger</keyword>
<sequence length="510" mass="56939">MAHNFTLSNAFRDLRMDIATRHISYLCEDKSPEKLKCQNLLEDSINEFICSVPHQHKFNFAKTAEVLQRSVHSAKFNALKAAKAWLALSTYANNLYSQPWRKEYHEIKLYSGFYKHQIENCLSGTEAIFELMGYNHVNGDKMVFNGSVNDNQLATTSLDALIAMCECQVLFTIFKEISKHIPTITWLDILRVREYYPGSPEEMIKILYSLYVYPADCCPDCHLNYTLYSAPAGCRKCALAQPPATCVPFNGYRAAYHPPVAGARYQHSAAVAVDHLPFANGHYHHHVPTAKLIDYEDTLDGYPPPTLSASRRHVPASVERWNWMNDCGPSSSYRYHESRYVPSSSSESVSYDEESVRTRLPRPSLERGGTASGAGVNDSHSSSRKRDQSSCSESSHRARSASDEKTETAPSNSNAVAAPSASSEPESDAKSACIGEETSSTFTWECRNCTFYNPLRNNVCEMCGKSRNASEEASLVSGGKQCKFCTLVNQREATKCEACDNSLENSPTYV</sequence>
<dbReference type="SUPFAM" id="SSF143503">
    <property type="entry name" value="PUG domain-like"/>
    <property type="match status" value="1"/>
</dbReference>
<dbReference type="SMART" id="SM00547">
    <property type="entry name" value="ZnF_RBZ"/>
    <property type="match status" value="2"/>
</dbReference>
<name>A0AAN9TH40_9HEMI</name>
<dbReference type="PANTHER" id="PTHR15326">
    <property type="entry name" value="SPERMATOGENESIS-ASSOCIATED PROTEIN 2/TAMOZHENNIC"/>
    <property type="match status" value="1"/>
</dbReference>
<dbReference type="InterPro" id="IPR048839">
    <property type="entry name" value="SPATA2_PUB-like"/>
</dbReference>
<organism evidence="7 8">
    <name type="scientific">Parthenolecanium corni</name>
    <dbReference type="NCBI Taxonomy" id="536013"/>
    <lineage>
        <taxon>Eukaryota</taxon>
        <taxon>Metazoa</taxon>
        <taxon>Ecdysozoa</taxon>
        <taxon>Arthropoda</taxon>
        <taxon>Hexapoda</taxon>
        <taxon>Insecta</taxon>
        <taxon>Pterygota</taxon>
        <taxon>Neoptera</taxon>
        <taxon>Paraneoptera</taxon>
        <taxon>Hemiptera</taxon>
        <taxon>Sternorrhyncha</taxon>
        <taxon>Coccoidea</taxon>
        <taxon>Coccidae</taxon>
        <taxon>Parthenolecanium</taxon>
    </lineage>
</organism>
<evidence type="ECO:0000256" key="2">
    <source>
        <dbReference type="ARBA" id="ARBA00022771"/>
    </source>
</evidence>
<dbReference type="GO" id="GO:0005737">
    <property type="term" value="C:cytoplasm"/>
    <property type="evidence" value="ECO:0007669"/>
    <property type="project" value="TreeGrafter"/>
</dbReference>
<feature type="compositionally biased region" description="Low complexity" evidence="5">
    <location>
        <begin position="409"/>
        <end position="424"/>
    </location>
</feature>
<reference evidence="7 8" key="1">
    <citation type="submission" date="2024-03" db="EMBL/GenBank/DDBJ databases">
        <title>Adaptation during the transition from Ophiocordyceps entomopathogen to insect associate is accompanied by gene loss and intensified selection.</title>
        <authorList>
            <person name="Ward C.M."/>
            <person name="Onetto C.A."/>
            <person name="Borneman A.R."/>
        </authorList>
    </citation>
    <scope>NUCLEOTIDE SEQUENCE [LARGE SCALE GENOMIC DNA]</scope>
    <source>
        <strain evidence="7">AWRI1</strain>
        <tissue evidence="7">Single Adult Female</tissue>
    </source>
</reference>
<dbReference type="PROSITE" id="PS50199">
    <property type="entry name" value="ZF_RANBP2_2"/>
    <property type="match status" value="1"/>
</dbReference>
<dbReference type="PROSITE" id="PS01358">
    <property type="entry name" value="ZF_RANBP2_1"/>
    <property type="match status" value="1"/>
</dbReference>
<dbReference type="AlphaFoldDB" id="A0AAN9TH40"/>
<comment type="caution">
    <text evidence="7">The sequence shown here is derived from an EMBL/GenBank/DDBJ whole genome shotgun (WGS) entry which is preliminary data.</text>
</comment>
<evidence type="ECO:0000313" key="8">
    <source>
        <dbReference type="Proteomes" id="UP001367676"/>
    </source>
</evidence>
<dbReference type="SUPFAM" id="SSF90209">
    <property type="entry name" value="Ran binding protein zinc finger-like"/>
    <property type="match status" value="1"/>
</dbReference>
<dbReference type="EMBL" id="JBBCAQ010000032">
    <property type="protein sequence ID" value="KAK7583913.1"/>
    <property type="molecule type" value="Genomic_DNA"/>
</dbReference>
<evidence type="ECO:0000256" key="3">
    <source>
        <dbReference type="ARBA" id="ARBA00022833"/>
    </source>
</evidence>
<feature type="domain" description="RanBP2-type" evidence="6">
    <location>
        <begin position="438"/>
        <end position="469"/>
    </location>
</feature>
<protein>
    <recommendedName>
        <fullName evidence="6">RanBP2-type domain-containing protein</fullName>
    </recommendedName>
</protein>
<feature type="compositionally biased region" description="Basic and acidic residues" evidence="5">
    <location>
        <begin position="384"/>
        <end position="407"/>
    </location>
</feature>
<proteinExistence type="predicted"/>
<keyword evidence="3" id="KW-0862">Zinc</keyword>
<dbReference type="InterPro" id="IPR001876">
    <property type="entry name" value="Znf_RanBP2"/>
</dbReference>
<evidence type="ECO:0000259" key="6">
    <source>
        <dbReference type="PROSITE" id="PS50199"/>
    </source>
</evidence>